<dbReference type="SUPFAM" id="SSF48726">
    <property type="entry name" value="Immunoglobulin"/>
    <property type="match status" value="2"/>
</dbReference>
<dbReference type="InterPro" id="IPR036179">
    <property type="entry name" value="Ig-like_dom_sf"/>
</dbReference>
<protein>
    <recommendedName>
        <fullName evidence="1">Ig-like domain-containing protein</fullName>
    </recommendedName>
</protein>
<evidence type="ECO:0000259" key="1">
    <source>
        <dbReference type="PROSITE" id="PS50835"/>
    </source>
</evidence>
<dbReference type="InterPro" id="IPR013783">
    <property type="entry name" value="Ig-like_fold"/>
</dbReference>
<dbReference type="PANTHER" id="PTHR23279:SF41">
    <property type="entry name" value="DEFECTIVE PROBOSCIS EXTENSION RESPONSE 4-RELATED"/>
    <property type="match status" value="1"/>
</dbReference>
<dbReference type="Pfam" id="PF13927">
    <property type="entry name" value="Ig_3"/>
    <property type="match status" value="1"/>
</dbReference>
<comment type="caution">
    <text evidence="2">The sequence shown here is derived from an EMBL/GenBank/DDBJ whole genome shotgun (WGS) entry which is preliminary data.</text>
</comment>
<dbReference type="SMART" id="SM00406">
    <property type="entry name" value="IGv"/>
    <property type="match status" value="1"/>
</dbReference>
<dbReference type="InterPro" id="IPR013106">
    <property type="entry name" value="Ig_V-set"/>
</dbReference>
<dbReference type="InterPro" id="IPR003599">
    <property type="entry name" value="Ig_sub"/>
</dbReference>
<dbReference type="Proteomes" id="UP000789390">
    <property type="component" value="Unassembled WGS sequence"/>
</dbReference>
<dbReference type="PANTHER" id="PTHR23279">
    <property type="entry name" value="DEFECTIVE PROBOSCIS EXTENSION RESPONSE DPR -RELATED"/>
    <property type="match status" value="1"/>
</dbReference>
<evidence type="ECO:0000313" key="3">
    <source>
        <dbReference type="Proteomes" id="UP000789390"/>
    </source>
</evidence>
<organism evidence="2 3">
    <name type="scientific">Daphnia galeata</name>
    <dbReference type="NCBI Taxonomy" id="27404"/>
    <lineage>
        <taxon>Eukaryota</taxon>
        <taxon>Metazoa</taxon>
        <taxon>Ecdysozoa</taxon>
        <taxon>Arthropoda</taxon>
        <taxon>Crustacea</taxon>
        <taxon>Branchiopoda</taxon>
        <taxon>Diplostraca</taxon>
        <taxon>Cladocera</taxon>
        <taxon>Anomopoda</taxon>
        <taxon>Daphniidae</taxon>
        <taxon>Daphnia</taxon>
    </lineage>
</organism>
<dbReference type="Pfam" id="PF07686">
    <property type="entry name" value="V-set"/>
    <property type="match status" value="1"/>
</dbReference>
<dbReference type="InterPro" id="IPR037448">
    <property type="entry name" value="Zig-8"/>
</dbReference>
<reference evidence="2" key="1">
    <citation type="submission" date="2021-11" db="EMBL/GenBank/DDBJ databases">
        <authorList>
            <person name="Schell T."/>
        </authorList>
    </citation>
    <scope>NUCLEOTIDE SEQUENCE</scope>
    <source>
        <strain evidence="2">M5</strain>
    </source>
</reference>
<dbReference type="EMBL" id="CAKKLH010000157">
    <property type="protein sequence ID" value="CAH0104827.1"/>
    <property type="molecule type" value="Genomic_DNA"/>
</dbReference>
<evidence type="ECO:0000313" key="2">
    <source>
        <dbReference type="EMBL" id="CAH0104827.1"/>
    </source>
</evidence>
<name>A0A8J2RKD7_9CRUS</name>
<feature type="domain" description="Ig-like" evidence="1">
    <location>
        <begin position="230"/>
        <end position="332"/>
    </location>
</feature>
<dbReference type="SMART" id="SM00409">
    <property type="entry name" value="IG"/>
    <property type="match status" value="2"/>
</dbReference>
<feature type="domain" description="Ig-like" evidence="1">
    <location>
        <begin position="129"/>
        <end position="222"/>
    </location>
</feature>
<dbReference type="SMART" id="SM00408">
    <property type="entry name" value="IGc2"/>
    <property type="match status" value="2"/>
</dbReference>
<keyword evidence="3" id="KW-1185">Reference proteome</keyword>
<dbReference type="InterPro" id="IPR003598">
    <property type="entry name" value="Ig_sub2"/>
</dbReference>
<dbReference type="OrthoDB" id="6377396at2759"/>
<dbReference type="GO" id="GO:0032589">
    <property type="term" value="C:neuron projection membrane"/>
    <property type="evidence" value="ECO:0007669"/>
    <property type="project" value="TreeGrafter"/>
</dbReference>
<dbReference type="PROSITE" id="PS50835">
    <property type="entry name" value="IG_LIKE"/>
    <property type="match status" value="2"/>
</dbReference>
<gene>
    <name evidence="2" type="ORF">DGAL_LOCUS7756</name>
</gene>
<dbReference type="AlphaFoldDB" id="A0A8J2RKD7"/>
<dbReference type="Gene3D" id="2.60.40.10">
    <property type="entry name" value="Immunoglobulins"/>
    <property type="match status" value="2"/>
</dbReference>
<proteinExistence type="predicted"/>
<accession>A0A8J2RKD7</accession>
<dbReference type="GO" id="GO:0050808">
    <property type="term" value="P:synapse organization"/>
    <property type="evidence" value="ECO:0007669"/>
    <property type="project" value="TreeGrafter"/>
</dbReference>
<dbReference type="InterPro" id="IPR007110">
    <property type="entry name" value="Ig-like_dom"/>
</dbReference>
<sequence>MKSHHTIPVTIVCSLTGPSAMTDGHVNNNPKQKWMTTTSRCCRQYDGKRLSSAASCFILVVILLLLESRRCSGAVESRDPAASSGSSSSRYSSFGGGNHFLDEDDDDDGVVWPTLSLSPRFQHIPPPPPPIVYGPFFEPEFATNISVLAGQTVLLQCRVRDLGDRVVSWVRQSDLAILASGGVSHTSDNRITASADESLTDWELQIAEAQTKDSGLYECQVNTEPKINWPVTVHVEAALASIVGTSELYVRTGSTISLTCIIQGSGSIPPRVLFWFHNSRPIALDSPRGGISLETERTVTGMSSKLLLTRATVQDGGNYTCAPPGAQPADVTVHVLNGEHPAAMQRGNRSPSTNGGERAAHLGAKCFWAIQVIALQYSIQRWMFGSSSPNV</sequence>